<dbReference type="Proteomes" id="UP000076962">
    <property type="component" value="Unassembled WGS sequence"/>
</dbReference>
<organism evidence="2 3">
    <name type="scientific">Candidatus Thiomargarita nelsonii</name>
    <dbReference type="NCBI Taxonomy" id="1003181"/>
    <lineage>
        <taxon>Bacteria</taxon>
        <taxon>Pseudomonadati</taxon>
        <taxon>Pseudomonadota</taxon>
        <taxon>Gammaproteobacteria</taxon>
        <taxon>Thiotrichales</taxon>
        <taxon>Thiotrichaceae</taxon>
        <taxon>Thiomargarita</taxon>
    </lineage>
</organism>
<name>A0A176S6V9_9GAMM</name>
<protein>
    <recommendedName>
        <fullName evidence="4">Secreted protein containing DUF481</fullName>
    </recommendedName>
</protein>
<evidence type="ECO:0008006" key="4">
    <source>
        <dbReference type="Google" id="ProtNLM"/>
    </source>
</evidence>
<reference evidence="2 3" key="1">
    <citation type="submission" date="2016-05" db="EMBL/GenBank/DDBJ databases">
        <title>Single-cell genome of chain-forming Candidatus Thiomargarita nelsonii and comparison to other large sulfur-oxidizing bacteria.</title>
        <authorList>
            <person name="Winkel M."/>
            <person name="Salman V."/>
            <person name="Woyke T."/>
            <person name="Schulz-Vogt H."/>
            <person name="Richter M."/>
            <person name="Flood B."/>
            <person name="Bailey J."/>
            <person name="Amann R."/>
            <person name="Mussmann M."/>
        </authorList>
    </citation>
    <scope>NUCLEOTIDE SEQUENCE [LARGE SCALE GENOMIC DNA]</scope>
    <source>
        <strain evidence="2 3">THI036</strain>
    </source>
</reference>
<evidence type="ECO:0000313" key="2">
    <source>
        <dbReference type="EMBL" id="OAD23654.1"/>
    </source>
</evidence>
<gene>
    <name evidence="2" type="ORF">THIOM_000506</name>
</gene>
<feature type="signal peptide" evidence="1">
    <location>
        <begin position="1"/>
        <end position="21"/>
    </location>
</feature>
<keyword evidence="1" id="KW-0732">Signal</keyword>
<evidence type="ECO:0000313" key="3">
    <source>
        <dbReference type="Proteomes" id="UP000076962"/>
    </source>
</evidence>
<sequence length="147" mass="16337">MFRNAHRFVASALFIPISTMAIEMTDYVEPDSFYDEAYITGQFRLNSGNQDQTSFDGTALGYYDLTSSTLPFTWNLRLDGQTDFSRGGSKDASTQRGYKLLASTDGNKYFNNTSQLFGYGSLDLGHRRLFGADEDDDPYVKLGAGIG</sequence>
<dbReference type="AlphaFoldDB" id="A0A176S6V9"/>
<keyword evidence="3" id="KW-1185">Reference proteome</keyword>
<dbReference type="EMBL" id="LUTY01000236">
    <property type="protein sequence ID" value="OAD23654.1"/>
    <property type="molecule type" value="Genomic_DNA"/>
</dbReference>
<feature type="chain" id="PRO_5008049044" description="Secreted protein containing DUF481" evidence="1">
    <location>
        <begin position="22"/>
        <end position="147"/>
    </location>
</feature>
<comment type="caution">
    <text evidence="2">The sequence shown here is derived from an EMBL/GenBank/DDBJ whole genome shotgun (WGS) entry which is preliminary data.</text>
</comment>
<evidence type="ECO:0000256" key="1">
    <source>
        <dbReference type="SAM" id="SignalP"/>
    </source>
</evidence>
<accession>A0A176S6V9</accession>
<feature type="non-terminal residue" evidence="2">
    <location>
        <position position="147"/>
    </location>
</feature>
<proteinExistence type="predicted"/>